<sequence length="205" mass="21982">MVSTHESLLAEIAEVLPIISELLQGTVYLSDGEKFIAVAEYEGPVKLLANPGDPIPEGTVEKKALVEGKRAQRLIHKHKSPYGVGFAGYCIPLKENGRIVGTLSFVRETSHVDLLLELSEGLEDAARTLTSVSVEVAENATRMASSVQEVSATGQEVERYASAADQATELIGEVAEQTHLLGLNAAIEAARAGDNGRTFTVIERR</sequence>
<dbReference type="SUPFAM" id="SSF58104">
    <property type="entry name" value="Methyl-accepting chemotaxis protein (MCP) signaling domain"/>
    <property type="match status" value="1"/>
</dbReference>
<dbReference type="PANTHER" id="PTHR43531:SF11">
    <property type="entry name" value="METHYL-ACCEPTING CHEMOTAXIS PROTEIN 3"/>
    <property type="match status" value="1"/>
</dbReference>
<keyword evidence="3" id="KW-0807">Transducer</keyword>
<evidence type="ECO:0000313" key="6">
    <source>
        <dbReference type="Proteomes" id="UP000182811"/>
    </source>
</evidence>
<dbReference type="InterPro" id="IPR004089">
    <property type="entry name" value="MCPsignal_dom"/>
</dbReference>
<dbReference type="Gene3D" id="1.10.287.950">
    <property type="entry name" value="Methyl-accepting chemotaxis protein"/>
    <property type="match status" value="1"/>
</dbReference>
<dbReference type="GO" id="GO:0006935">
    <property type="term" value="P:chemotaxis"/>
    <property type="evidence" value="ECO:0007669"/>
    <property type="project" value="UniProtKB-KW"/>
</dbReference>
<dbReference type="PRINTS" id="PR00260">
    <property type="entry name" value="CHEMTRNSDUCR"/>
</dbReference>
<dbReference type="PANTHER" id="PTHR43531">
    <property type="entry name" value="PROTEIN ICFG"/>
    <property type="match status" value="1"/>
</dbReference>
<dbReference type="PROSITE" id="PS50111">
    <property type="entry name" value="CHEMOTAXIS_TRANSDUC_2"/>
    <property type="match status" value="1"/>
</dbReference>
<dbReference type="GO" id="GO:0007165">
    <property type="term" value="P:signal transduction"/>
    <property type="evidence" value="ECO:0007669"/>
    <property type="project" value="UniProtKB-KW"/>
</dbReference>
<dbReference type="EMBL" id="MDDC01000013">
    <property type="protein sequence ID" value="OIQ58644.1"/>
    <property type="molecule type" value="Genomic_DNA"/>
</dbReference>
<dbReference type="Pfam" id="PF00015">
    <property type="entry name" value="MCPsignal"/>
    <property type="match status" value="1"/>
</dbReference>
<feature type="domain" description="Methyl-accepting transducer" evidence="4">
    <location>
        <begin position="124"/>
        <end position="205"/>
    </location>
</feature>
<proteinExistence type="inferred from homology"/>
<protein>
    <submittedName>
        <fullName evidence="5">Putative sensory transducer protein YfmS</fullName>
    </submittedName>
</protein>
<evidence type="ECO:0000256" key="2">
    <source>
        <dbReference type="ARBA" id="ARBA00029447"/>
    </source>
</evidence>
<dbReference type="GO" id="GO:0005886">
    <property type="term" value="C:plasma membrane"/>
    <property type="evidence" value="ECO:0007669"/>
    <property type="project" value="TreeGrafter"/>
</dbReference>
<name>A0A1J5NTK8_NEOTH</name>
<dbReference type="AlphaFoldDB" id="A0A1J5NTK8"/>
<comment type="caution">
    <text evidence="5">The sequence shown here is derived from an EMBL/GenBank/DDBJ whole genome shotgun (WGS) entry which is preliminary data.</text>
</comment>
<dbReference type="GO" id="GO:0004888">
    <property type="term" value="F:transmembrane signaling receptor activity"/>
    <property type="evidence" value="ECO:0007669"/>
    <property type="project" value="InterPro"/>
</dbReference>
<organism evidence="5 6">
    <name type="scientific">Neomoorella thermoacetica</name>
    <name type="common">Clostridium thermoaceticum</name>
    <dbReference type="NCBI Taxonomy" id="1525"/>
    <lineage>
        <taxon>Bacteria</taxon>
        <taxon>Bacillati</taxon>
        <taxon>Bacillota</taxon>
        <taxon>Clostridia</taxon>
        <taxon>Neomoorellales</taxon>
        <taxon>Neomoorellaceae</taxon>
        <taxon>Neomoorella</taxon>
    </lineage>
</organism>
<accession>A0A1J5NTK8</accession>
<comment type="similarity">
    <text evidence="2">Belongs to the methyl-accepting chemotaxis (MCP) protein family.</text>
</comment>
<evidence type="ECO:0000313" key="5">
    <source>
        <dbReference type="EMBL" id="OIQ58644.1"/>
    </source>
</evidence>
<keyword evidence="1" id="KW-0145">Chemotaxis</keyword>
<gene>
    <name evidence="5" type="primary">yfmS</name>
    <name evidence="5" type="ORF">MOTE_18320</name>
</gene>
<evidence type="ECO:0000256" key="1">
    <source>
        <dbReference type="ARBA" id="ARBA00022500"/>
    </source>
</evidence>
<dbReference type="Proteomes" id="UP000182811">
    <property type="component" value="Unassembled WGS sequence"/>
</dbReference>
<evidence type="ECO:0000259" key="4">
    <source>
        <dbReference type="PROSITE" id="PS50111"/>
    </source>
</evidence>
<evidence type="ECO:0000256" key="3">
    <source>
        <dbReference type="PROSITE-ProRule" id="PRU00284"/>
    </source>
</evidence>
<reference evidence="5 6" key="1">
    <citation type="submission" date="2016-08" db="EMBL/GenBank/DDBJ databases">
        <title>Genome-based comparison of Moorella thermoacetic strains.</title>
        <authorList>
            <person name="Poehlein A."/>
            <person name="Bengelsdorf F.R."/>
            <person name="Esser C."/>
            <person name="Duerre P."/>
            <person name="Daniel R."/>
        </authorList>
    </citation>
    <scope>NUCLEOTIDE SEQUENCE [LARGE SCALE GENOMIC DNA]</scope>
    <source>
        <strain evidence="5 6">DSM 21394</strain>
    </source>
</reference>
<dbReference type="InterPro" id="IPR051310">
    <property type="entry name" value="MCP_chemotaxis"/>
</dbReference>
<dbReference type="InterPro" id="IPR004090">
    <property type="entry name" value="Chemotax_Me-accpt_rcpt"/>
</dbReference>